<evidence type="ECO:0008006" key="4">
    <source>
        <dbReference type="Google" id="ProtNLM"/>
    </source>
</evidence>
<feature type="compositionally biased region" description="Low complexity" evidence="1">
    <location>
        <begin position="184"/>
        <end position="198"/>
    </location>
</feature>
<reference evidence="2 3" key="1">
    <citation type="journal article" date="2019" name="Int. J. Syst. Evol. Microbiol.">
        <title>The Global Catalogue of Microorganisms (GCM) 10K type strain sequencing project: providing services to taxonomists for standard genome sequencing and annotation.</title>
        <authorList>
            <consortium name="The Broad Institute Genomics Platform"/>
            <consortium name="The Broad Institute Genome Sequencing Center for Infectious Disease"/>
            <person name="Wu L."/>
            <person name="Ma J."/>
        </authorList>
    </citation>
    <scope>NUCLEOTIDE SEQUENCE [LARGE SCALE GENOMIC DNA]</scope>
    <source>
        <strain evidence="2 3">JCM 7356</strain>
    </source>
</reference>
<feature type="compositionally biased region" description="Low complexity" evidence="1">
    <location>
        <begin position="206"/>
        <end position="215"/>
    </location>
</feature>
<sequence length="215" mass="23635">MPPGGHCPPRVDRISARARRGLRLGGGRVRPLAQIGDGRRDFGLPAWDLVVVDEAHRTTRSDGKPWAGRPRRRPGARRPALVLHRHPAVDGTRVPHEVVDVAEGTMICSMDDERIYGPTVYRWSLGQGTEHGYLADYRVLVPLVTDEDLCELLDLPAVAGLKAQRSNEDLFRRARCRSRCCARSPTSACAGSSPSIPGSAPPARSPPTRWRPPSY</sequence>
<proteinExistence type="predicted"/>
<evidence type="ECO:0000313" key="3">
    <source>
        <dbReference type="Proteomes" id="UP001500305"/>
    </source>
</evidence>
<feature type="region of interest" description="Disordered" evidence="1">
    <location>
        <begin position="184"/>
        <end position="215"/>
    </location>
</feature>
<keyword evidence="3" id="KW-1185">Reference proteome</keyword>
<comment type="caution">
    <text evidence="2">The sequence shown here is derived from an EMBL/GenBank/DDBJ whole genome shotgun (WGS) entry which is preliminary data.</text>
</comment>
<evidence type="ECO:0000313" key="2">
    <source>
        <dbReference type="EMBL" id="GAA2278478.1"/>
    </source>
</evidence>
<accession>A0ABN3EZX0</accession>
<feature type="region of interest" description="Disordered" evidence="1">
    <location>
        <begin position="58"/>
        <end position="77"/>
    </location>
</feature>
<protein>
    <recommendedName>
        <fullName evidence="4">Helicase/UvrB N-terminal domain-containing protein</fullName>
    </recommendedName>
</protein>
<gene>
    <name evidence="2" type="ORF">GCM10010430_75550</name>
</gene>
<organism evidence="2 3">
    <name type="scientific">Kitasatospora cystarginea</name>
    <dbReference type="NCBI Taxonomy" id="58350"/>
    <lineage>
        <taxon>Bacteria</taxon>
        <taxon>Bacillati</taxon>
        <taxon>Actinomycetota</taxon>
        <taxon>Actinomycetes</taxon>
        <taxon>Kitasatosporales</taxon>
        <taxon>Streptomycetaceae</taxon>
        <taxon>Kitasatospora</taxon>
    </lineage>
</organism>
<dbReference type="EMBL" id="BAAATR010000063">
    <property type="protein sequence ID" value="GAA2278478.1"/>
    <property type="molecule type" value="Genomic_DNA"/>
</dbReference>
<name>A0ABN3EZX0_9ACTN</name>
<evidence type="ECO:0000256" key="1">
    <source>
        <dbReference type="SAM" id="MobiDB-lite"/>
    </source>
</evidence>
<dbReference type="Proteomes" id="UP001500305">
    <property type="component" value="Unassembled WGS sequence"/>
</dbReference>